<comment type="catalytic activity">
    <reaction evidence="3">
        <text>L-allo-threonine + NADP(+) = aminoacetone + CO2 + NADPH</text>
        <dbReference type="Rhea" id="RHEA:43524"/>
        <dbReference type="ChEBI" id="CHEBI:16526"/>
        <dbReference type="ChEBI" id="CHEBI:57783"/>
        <dbReference type="ChEBI" id="CHEBI:58320"/>
        <dbReference type="ChEBI" id="CHEBI:58349"/>
        <dbReference type="ChEBI" id="CHEBI:58585"/>
        <dbReference type="EC" id="1.1.1.381"/>
    </reaction>
</comment>
<dbReference type="InterPro" id="IPR036291">
    <property type="entry name" value="NAD(P)-bd_dom_sf"/>
</dbReference>
<dbReference type="PIRSF" id="PIRSF000126">
    <property type="entry name" value="11-beta-HSD1"/>
    <property type="match status" value="1"/>
</dbReference>
<evidence type="ECO:0000256" key="4">
    <source>
        <dbReference type="ARBA" id="ARBA00044050"/>
    </source>
</evidence>
<evidence type="ECO:0000313" key="12">
    <source>
        <dbReference type="EMBL" id="MCU6746660.1"/>
    </source>
</evidence>
<sequence length="255" mass="28358">MKIGIITGASSGIGREFARQMEYFYQTLDEIWVIARRKEKLLALSAQIRVPVRIFNGDLTEKEIYTELSNLLETEKPDIRMLVNAAGFGKSGNAEDIRRKEAGCQSRMIDLNCRALTEMTFVCLPYMSAGSRILNIASAAAFCPQPGFAVYAATKAYVLSFSRALGEEVKNRRIYVTAVCPGPVDTEFFETAGRPESFLKEKVMAEAPQVVRKALLDSRARKSLSIYGLPMKGAQIAAKVLPHRLVLKLEQIGRK</sequence>
<dbReference type="EC" id="1.1.1.381" evidence="5"/>
<dbReference type="Proteomes" id="UP001652394">
    <property type="component" value="Unassembled WGS sequence"/>
</dbReference>
<dbReference type="Pfam" id="PF00106">
    <property type="entry name" value="adh_short"/>
    <property type="match status" value="1"/>
</dbReference>
<name>A0ABT2T8V5_9FIRM</name>
<keyword evidence="2" id="KW-0560">Oxidoreductase</keyword>
<evidence type="ECO:0000256" key="8">
    <source>
        <dbReference type="ARBA" id="ARBA00044349"/>
    </source>
</evidence>
<dbReference type="InterPro" id="IPR020904">
    <property type="entry name" value="Sc_DH/Rdtase_CS"/>
</dbReference>
<comment type="function">
    <text evidence="9">NADP-dependent dehydrogenase with broad substrate specificity acting on 3-hydroxy acids. Catalyzes the NADP-dependent oxidation of L-allo-threonine to L-2-amino-3-keto-butyrate, which is spontaneously decarboxylated into aminoacetone. Also acts on D-threonine, L-serine, D-serine, D-3-hydroxyisobutyrate, L-3-hydroxyisobutyrate, D-glycerate and L-glycerate. Able to catalyze the reduction of the malonic semialdehyde to 3-hydroxypropionic acid. YdfG is apparently supplementing RutE, the presumed malonic semialdehyde reductase involved in pyrimidine degradation since both are able to detoxify malonic semialdehyde.</text>
</comment>
<evidence type="ECO:0000256" key="2">
    <source>
        <dbReference type="ARBA" id="ARBA00023002"/>
    </source>
</evidence>
<keyword evidence="13" id="KW-1185">Reference proteome</keyword>
<dbReference type="PRINTS" id="PR00081">
    <property type="entry name" value="GDHRDH"/>
</dbReference>
<protein>
    <recommendedName>
        <fullName evidence="6">NADP-dependent 3-hydroxy acid dehydrogenase YdfG</fullName>
        <ecNumber evidence="4">1.1.1.298</ecNumber>
        <ecNumber evidence="5">1.1.1.381</ecNumber>
    </recommendedName>
    <alternativeName>
        <fullName evidence="8">L-allo-threonine dehydrogenase</fullName>
    </alternativeName>
    <alternativeName>
        <fullName evidence="7">Malonic semialdehyde reductase</fullName>
    </alternativeName>
</protein>
<evidence type="ECO:0000313" key="13">
    <source>
        <dbReference type="Proteomes" id="UP001652394"/>
    </source>
</evidence>
<dbReference type="PROSITE" id="PS00061">
    <property type="entry name" value="ADH_SHORT"/>
    <property type="match status" value="1"/>
</dbReference>
<comment type="caution">
    <text evidence="12">The sequence shown here is derived from an EMBL/GenBank/DDBJ whole genome shotgun (WGS) entry which is preliminary data.</text>
</comment>
<dbReference type="EC" id="1.1.1.298" evidence="4"/>
<proteinExistence type="inferred from homology"/>
<dbReference type="SUPFAM" id="SSF51735">
    <property type="entry name" value="NAD(P)-binding Rossmann-fold domains"/>
    <property type="match status" value="1"/>
</dbReference>
<comment type="similarity">
    <text evidence="1 11">Belongs to the short-chain dehydrogenases/reductases (SDR) family.</text>
</comment>
<dbReference type="PRINTS" id="PR00080">
    <property type="entry name" value="SDRFAMILY"/>
</dbReference>
<accession>A0ABT2T8V5</accession>
<reference evidence="12 13" key="1">
    <citation type="journal article" date="2021" name="ISME Commun">
        <title>Automated analysis of genomic sequences facilitates high-throughput and comprehensive description of bacteria.</title>
        <authorList>
            <person name="Hitch T.C.A."/>
        </authorList>
    </citation>
    <scope>NUCLEOTIDE SEQUENCE [LARGE SCALE GENOMIC DNA]</scope>
    <source>
        <strain evidence="12 13">H2_18</strain>
    </source>
</reference>
<dbReference type="EMBL" id="JAOQJX010000003">
    <property type="protein sequence ID" value="MCU6746660.1"/>
    <property type="molecule type" value="Genomic_DNA"/>
</dbReference>
<dbReference type="InterPro" id="IPR002347">
    <property type="entry name" value="SDR_fam"/>
</dbReference>
<evidence type="ECO:0000256" key="5">
    <source>
        <dbReference type="ARBA" id="ARBA00044059"/>
    </source>
</evidence>
<gene>
    <name evidence="12" type="ORF">OCV51_03135</name>
</gene>
<dbReference type="RefSeq" id="WP_267303993.1">
    <property type="nucleotide sequence ID" value="NZ_JAOQJX010000003.1"/>
</dbReference>
<comment type="catalytic activity">
    <reaction evidence="10">
        <text>3-hydroxypropanoate + NADP(+) = 3-oxopropanoate + NADPH + H(+)</text>
        <dbReference type="Rhea" id="RHEA:26438"/>
        <dbReference type="ChEBI" id="CHEBI:15378"/>
        <dbReference type="ChEBI" id="CHEBI:16510"/>
        <dbReference type="ChEBI" id="CHEBI:33190"/>
        <dbReference type="ChEBI" id="CHEBI:57783"/>
        <dbReference type="ChEBI" id="CHEBI:58349"/>
        <dbReference type="EC" id="1.1.1.298"/>
    </reaction>
</comment>
<dbReference type="Gene3D" id="3.40.50.720">
    <property type="entry name" value="NAD(P)-binding Rossmann-like Domain"/>
    <property type="match status" value="1"/>
</dbReference>
<evidence type="ECO:0000256" key="11">
    <source>
        <dbReference type="RuleBase" id="RU000363"/>
    </source>
</evidence>
<evidence type="ECO:0000256" key="9">
    <source>
        <dbReference type="ARBA" id="ARBA00045650"/>
    </source>
</evidence>
<evidence type="ECO:0000256" key="6">
    <source>
        <dbReference type="ARBA" id="ARBA00044065"/>
    </source>
</evidence>
<evidence type="ECO:0000256" key="10">
    <source>
        <dbReference type="ARBA" id="ARBA00047274"/>
    </source>
</evidence>
<dbReference type="PANTHER" id="PTHR43086">
    <property type="entry name" value="VERY-LONG-CHAIN 3-OXOOACYL-COA REDUCTASE"/>
    <property type="match status" value="1"/>
</dbReference>
<evidence type="ECO:0000256" key="3">
    <source>
        <dbReference type="ARBA" id="ARBA00043812"/>
    </source>
</evidence>
<dbReference type="PANTHER" id="PTHR43086:SF3">
    <property type="entry name" value="NADP-DEPENDENT 3-HYDROXY ACID DEHYDROGENASE YDFG"/>
    <property type="match status" value="1"/>
</dbReference>
<organism evidence="12 13">
    <name type="scientific">Faecalicatena acetigenes</name>
    <dbReference type="NCBI Taxonomy" id="2981790"/>
    <lineage>
        <taxon>Bacteria</taxon>
        <taxon>Bacillati</taxon>
        <taxon>Bacillota</taxon>
        <taxon>Clostridia</taxon>
        <taxon>Lachnospirales</taxon>
        <taxon>Lachnospiraceae</taxon>
        <taxon>Faecalicatena</taxon>
    </lineage>
</organism>
<evidence type="ECO:0000256" key="7">
    <source>
        <dbReference type="ARBA" id="ARBA00044271"/>
    </source>
</evidence>
<evidence type="ECO:0000256" key="1">
    <source>
        <dbReference type="ARBA" id="ARBA00006484"/>
    </source>
</evidence>